<evidence type="ECO:0000256" key="5">
    <source>
        <dbReference type="ARBA" id="ARBA00022692"/>
    </source>
</evidence>
<dbReference type="Pfam" id="PF00560">
    <property type="entry name" value="LRR_1"/>
    <property type="match status" value="1"/>
</dbReference>
<keyword evidence="5" id="KW-0812">Transmembrane</keyword>
<dbReference type="Gene3D" id="1.10.510.10">
    <property type="entry name" value="Transferase(Phosphotransferase) domain 1"/>
    <property type="match status" value="1"/>
</dbReference>
<dbReference type="InterPro" id="IPR001611">
    <property type="entry name" value="Leu-rich_rpt"/>
</dbReference>
<dbReference type="Gene3D" id="3.30.200.20">
    <property type="entry name" value="Phosphorylase Kinase, domain 1"/>
    <property type="match status" value="1"/>
</dbReference>
<keyword evidence="6" id="KW-0732">Signal</keyword>
<dbReference type="InterPro" id="IPR032675">
    <property type="entry name" value="LRR_dom_sf"/>
</dbReference>
<dbReference type="EMBL" id="NMUH01007450">
    <property type="protein sequence ID" value="MQM17290.1"/>
    <property type="molecule type" value="Genomic_DNA"/>
</dbReference>
<evidence type="ECO:0000256" key="2">
    <source>
        <dbReference type="ARBA" id="ARBA00022527"/>
    </source>
</evidence>
<name>A0A843XDG4_COLES</name>
<evidence type="ECO:0000256" key="8">
    <source>
        <dbReference type="ARBA" id="ARBA00022741"/>
    </source>
</evidence>
<dbReference type="InterPro" id="IPR000719">
    <property type="entry name" value="Prot_kinase_dom"/>
</dbReference>
<keyword evidence="2" id="KW-0723">Serine/threonine-protein kinase</keyword>
<dbReference type="Pfam" id="PF08263">
    <property type="entry name" value="LRRNT_2"/>
    <property type="match status" value="1"/>
</dbReference>
<dbReference type="PROSITE" id="PS50011">
    <property type="entry name" value="PROTEIN_KINASE_DOM"/>
    <property type="match status" value="1"/>
</dbReference>
<keyword evidence="11" id="KW-1133">Transmembrane helix</keyword>
<dbReference type="Gene3D" id="3.80.10.10">
    <property type="entry name" value="Ribonuclease Inhibitor"/>
    <property type="match status" value="1"/>
</dbReference>
<dbReference type="Pfam" id="PF00069">
    <property type="entry name" value="Pkinase"/>
    <property type="match status" value="1"/>
</dbReference>
<evidence type="ECO:0000256" key="12">
    <source>
        <dbReference type="ARBA" id="ARBA00023136"/>
    </source>
</evidence>
<evidence type="ECO:0000256" key="1">
    <source>
        <dbReference type="ARBA" id="ARBA00004479"/>
    </source>
</evidence>
<keyword evidence="7" id="KW-0677">Repeat</keyword>
<dbReference type="GO" id="GO:0005524">
    <property type="term" value="F:ATP binding"/>
    <property type="evidence" value="ECO:0007669"/>
    <property type="project" value="UniProtKB-KW"/>
</dbReference>
<dbReference type="FunFam" id="3.80.10.10:FF:000101">
    <property type="entry name" value="LRR receptor-like serine/threonine-protein kinase ERECTA"/>
    <property type="match status" value="1"/>
</dbReference>
<keyword evidence="8" id="KW-0547">Nucleotide-binding</keyword>
<evidence type="ECO:0000256" key="9">
    <source>
        <dbReference type="ARBA" id="ARBA00022777"/>
    </source>
</evidence>
<keyword evidence="4" id="KW-0433">Leucine-rich repeat</keyword>
<keyword evidence="3" id="KW-0597">Phosphoprotein</keyword>
<evidence type="ECO:0000256" key="7">
    <source>
        <dbReference type="ARBA" id="ARBA00022737"/>
    </source>
</evidence>
<evidence type="ECO:0000313" key="16">
    <source>
        <dbReference type="EMBL" id="MQM17290.1"/>
    </source>
</evidence>
<dbReference type="InterPro" id="IPR011009">
    <property type="entry name" value="Kinase-like_dom_sf"/>
</dbReference>
<evidence type="ECO:0000256" key="4">
    <source>
        <dbReference type="ARBA" id="ARBA00022614"/>
    </source>
</evidence>
<evidence type="ECO:0000256" key="6">
    <source>
        <dbReference type="ARBA" id="ARBA00022729"/>
    </source>
</evidence>
<gene>
    <name evidence="16" type="ORF">Taro_050260</name>
</gene>
<comment type="caution">
    <text evidence="16">The sequence shown here is derived from an EMBL/GenBank/DDBJ whole genome shotgun (WGS) entry which is preliminary data.</text>
</comment>
<keyword evidence="10" id="KW-0067">ATP-binding</keyword>
<keyword evidence="9" id="KW-0418">Kinase</keyword>
<dbReference type="Pfam" id="PF13855">
    <property type="entry name" value="LRR_8"/>
    <property type="match status" value="1"/>
</dbReference>
<evidence type="ECO:0000259" key="15">
    <source>
        <dbReference type="PROSITE" id="PS50011"/>
    </source>
</evidence>
<dbReference type="FunFam" id="1.10.510.10:FF:000146">
    <property type="entry name" value="LRR receptor-like serine/threonine-protein kinase IOS1"/>
    <property type="match status" value="1"/>
</dbReference>
<dbReference type="PANTHER" id="PTHR48056">
    <property type="entry name" value="LRR RECEPTOR-LIKE SERINE/THREONINE-PROTEIN KINASE-RELATED"/>
    <property type="match status" value="1"/>
</dbReference>
<evidence type="ECO:0000256" key="11">
    <source>
        <dbReference type="ARBA" id="ARBA00022989"/>
    </source>
</evidence>
<keyword evidence="12" id="KW-0472">Membrane</keyword>
<keyword evidence="13" id="KW-0675">Receptor</keyword>
<dbReference type="PANTHER" id="PTHR48056:SF66">
    <property type="entry name" value="LRR RECEPTOR-LIKE SERINE_THREONINE-PROTEIN KINASE FEI 2"/>
    <property type="match status" value="1"/>
</dbReference>
<evidence type="ECO:0000256" key="3">
    <source>
        <dbReference type="ARBA" id="ARBA00022553"/>
    </source>
</evidence>
<sequence length="631" mass="69745">MGDLRSFCYPTGLVLIEIKEGFLRAAGAKQMPQALSSWKETDASPCNWTGVTCHLPHLATVRSIDLPFMKLGGIISPSIGKLQRLHRLSLHHNSLHGNIPSEIGNCMELRALYLRANYLQGSIPPEIGHLNHLIILDLSSNLLKGPIPPSIGHLTHLRFLNLSTNFLSGEVPEIGVLATFRNTSFLGNLDLCGLPVQRLCHHSLGFPAMLPHEERDTTLGSMSTIGVALLIVLCLLWTCLLSRNENLGGKYFKVDRQLVQYPSSKIVKFQGDLPYSSSEIMKKLEQLDERDVVGSGGIGTVYIMTMDDSTTFAVKRIERRLDGVGEILEREIEILGSIKHINLVKLQGYCRLTSARFLIYDYFVLGSLDHYLHGGQEEQPLNWNARLKIALGSARGLAYLHHDCCPRIVHMNIKSANILLDRSLEPHVSDFGLAKLLVDEDSHVTTVVAGSFGYLAPEYLHDGRATEKSDVYSFGVLLLELVTGKRPTDPSFLKRGLNIVGWMNMLSEQNMFDDIVDQKCGGVDFEAVESVLDIAAMCTDANPDKRPTMDRVLKMLEEVVLSPCPTDFYERAGREGEGALPTLPPCLFLLEAHLSLSGRSFALRILLPTPSSPLRRGDVVGGVVEPLQSLV</sequence>
<evidence type="ECO:0000256" key="13">
    <source>
        <dbReference type="ARBA" id="ARBA00023170"/>
    </source>
</evidence>
<accession>A0A843XDG4</accession>
<evidence type="ECO:0000256" key="14">
    <source>
        <dbReference type="ARBA" id="ARBA00023180"/>
    </source>
</evidence>
<dbReference type="OrthoDB" id="4062651at2759"/>
<dbReference type="Proteomes" id="UP000652761">
    <property type="component" value="Unassembled WGS sequence"/>
</dbReference>
<reference evidence="16" key="1">
    <citation type="submission" date="2017-07" db="EMBL/GenBank/DDBJ databases">
        <title>Taro Niue Genome Assembly and Annotation.</title>
        <authorList>
            <person name="Atibalentja N."/>
            <person name="Keating K."/>
            <person name="Fields C.J."/>
        </authorList>
    </citation>
    <scope>NUCLEOTIDE SEQUENCE</scope>
    <source>
        <strain evidence="16">Niue_2</strain>
        <tissue evidence="16">Leaf</tissue>
    </source>
</reference>
<keyword evidence="2" id="KW-0808">Transferase</keyword>
<dbReference type="InterPro" id="IPR013210">
    <property type="entry name" value="LRR_N_plant-typ"/>
</dbReference>
<feature type="domain" description="Protein kinase" evidence="15">
    <location>
        <begin position="287"/>
        <end position="560"/>
    </location>
</feature>
<evidence type="ECO:0000313" key="17">
    <source>
        <dbReference type="Proteomes" id="UP000652761"/>
    </source>
</evidence>
<dbReference type="GO" id="GO:0016020">
    <property type="term" value="C:membrane"/>
    <property type="evidence" value="ECO:0007669"/>
    <property type="project" value="UniProtKB-SubCell"/>
</dbReference>
<dbReference type="SUPFAM" id="SSF52058">
    <property type="entry name" value="L domain-like"/>
    <property type="match status" value="1"/>
</dbReference>
<keyword evidence="14" id="KW-0325">Glycoprotein</keyword>
<proteinExistence type="predicted"/>
<keyword evidence="17" id="KW-1185">Reference proteome</keyword>
<organism evidence="16 17">
    <name type="scientific">Colocasia esculenta</name>
    <name type="common">Wild taro</name>
    <name type="synonym">Arum esculentum</name>
    <dbReference type="NCBI Taxonomy" id="4460"/>
    <lineage>
        <taxon>Eukaryota</taxon>
        <taxon>Viridiplantae</taxon>
        <taxon>Streptophyta</taxon>
        <taxon>Embryophyta</taxon>
        <taxon>Tracheophyta</taxon>
        <taxon>Spermatophyta</taxon>
        <taxon>Magnoliopsida</taxon>
        <taxon>Liliopsida</taxon>
        <taxon>Araceae</taxon>
        <taxon>Aroideae</taxon>
        <taxon>Colocasieae</taxon>
        <taxon>Colocasia</taxon>
    </lineage>
</organism>
<dbReference type="InterPro" id="IPR050647">
    <property type="entry name" value="Plant_LRR-RLKs"/>
</dbReference>
<dbReference type="SUPFAM" id="SSF56112">
    <property type="entry name" value="Protein kinase-like (PK-like)"/>
    <property type="match status" value="1"/>
</dbReference>
<dbReference type="AlphaFoldDB" id="A0A843XDG4"/>
<comment type="subcellular location">
    <subcellularLocation>
        <location evidence="1">Membrane</location>
        <topology evidence="1">Single-pass type I membrane protein</topology>
    </subcellularLocation>
</comment>
<evidence type="ECO:0000256" key="10">
    <source>
        <dbReference type="ARBA" id="ARBA00022840"/>
    </source>
</evidence>
<protein>
    <recommendedName>
        <fullName evidence="15">Protein kinase domain-containing protein</fullName>
    </recommendedName>
</protein>
<dbReference type="GO" id="GO:0004674">
    <property type="term" value="F:protein serine/threonine kinase activity"/>
    <property type="evidence" value="ECO:0007669"/>
    <property type="project" value="UniProtKB-KW"/>
</dbReference>